<protein>
    <submittedName>
        <fullName evidence="7">Amino acid/polyamine/organocation transporter (APC superfamily)</fullName>
    </submittedName>
</protein>
<gene>
    <name evidence="7" type="ORF">DFR76_10773</name>
</gene>
<name>A0A370I1S5_9NOCA</name>
<evidence type="ECO:0000256" key="2">
    <source>
        <dbReference type="ARBA" id="ARBA00022475"/>
    </source>
</evidence>
<evidence type="ECO:0000256" key="6">
    <source>
        <dbReference type="SAM" id="Phobius"/>
    </source>
</evidence>
<comment type="subcellular location">
    <subcellularLocation>
        <location evidence="1">Cell membrane</location>
        <topology evidence="1">Multi-pass membrane protein</topology>
    </subcellularLocation>
</comment>
<dbReference type="AlphaFoldDB" id="A0A370I1S5"/>
<feature type="transmembrane region" description="Helical" evidence="6">
    <location>
        <begin position="88"/>
        <end position="108"/>
    </location>
</feature>
<keyword evidence="8" id="KW-1185">Reference proteome</keyword>
<keyword evidence="5 6" id="KW-0472">Membrane</keyword>
<feature type="transmembrane region" description="Helical" evidence="6">
    <location>
        <begin position="128"/>
        <end position="146"/>
    </location>
</feature>
<evidence type="ECO:0000313" key="8">
    <source>
        <dbReference type="Proteomes" id="UP000254869"/>
    </source>
</evidence>
<feature type="transmembrane region" description="Helical" evidence="6">
    <location>
        <begin position="49"/>
        <end position="67"/>
    </location>
</feature>
<dbReference type="Proteomes" id="UP000254869">
    <property type="component" value="Unassembled WGS sequence"/>
</dbReference>
<comment type="caution">
    <text evidence="7">The sequence shown here is derived from an EMBL/GenBank/DDBJ whole genome shotgun (WGS) entry which is preliminary data.</text>
</comment>
<dbReference type="PANTHER" id="PTHR42770">
    <property type="entry name" value="AMINO ACID TRANSPORTER-RELATED"/>
    <property type="match status" value="1"/>
</dbReference>
<dbReference type="GO" id="GO:0022857">
    <property type="term" value="F:transmembrane transporter activity"/>
    <property type="evidence" value="ECO:0007669"/>
    <property type="project" value="InterPro"/>
</dbReference>
<feature type="transmembrane region" description="Helical" evidence="6">
    <location>
        <begin position="231"/>
        <end position="255"/>
    </location>
</feature>
<keyword evidence="4 6" id="KW-1133">Transmembrane helix</keyword>
<feature type="transmembrane region" description="Helical" evidence="6">
    <location>
        <begin position="339"/>
        <end position="357"/>
    </location>
</feature>
<keyword evidence="3 6" id="KW-0812">Transmembrane</keyword>
<reference evidence="7 8" key="1">
    <citation type="submission" date="2018-07" db="EMBL/GenBank/DDBJ databases">
        <title>Genomic Encyclopedia of Type Strains, Phase IV (KMG-IV): sequencing the most valuable type-strain genomes for metagenomic binning, comparative biology and taxonomic classification.</title>
        <authorList>
            <person name="Goeker M."/>
        </authorList>
    </citation>
    <scope>NUCLEOTIDE SEQUENCE [LARGE SCALE GENOMIC DNA]</scope>
    <source>
        <strain evidence="7 8">DSM 44290</strain>
    </source>
</reference>
<dbReference type="Gene3D" id="1.20.1740.10">
    <property type="entry name" value="Amino acid/polyamine transporter I"/>
    <property type="match status" value="1"/>
</dbReference>
<dbReference type="PANTHER" id="PTHR42770:SF16">
    <property type="entry name" value="AMINO ACID PERMEASE"/>
    <property type="match status" value="1"/>
</dbReference>
<proteinExistence type="predicted"/>
<evidence type="ECO:0000256" key="5">
    <source>
        <dbReference type="ARBA" id="ARBA00023136"/>
    </source>
</evidence>
<dbReference type="EMBL" id="QQBC01000007">
    <property type="protein sequence ID" value="RDI64698.1"/>
    <property type="molecule type" value="Genomic_DNA"/>
</dbReference>
<keyword evidence="2" id="KW-1003">Cell membrane</keyword>
<evidence type="ECO:0000313" key="7">
    <source>
        <dbReference type="EMBL" id="RDI64698.1"/>
    </source>
</evidence>
<evidence type="ECO:0000256" key="1">
    <source>
        <dbReference type="ARBA" id="ARBA00004651"/>
    </source>
</evidence>
<dbReference type="InterPro" id="IPR050367">
    <property type="entry name" value="APC_superfamily"/>
</dbReference>
<feature type="transmembrane region" description="Helical" evidence="6">
    <location>
        <begin position="12"/>
        <end position="37"/>
    </location>
</feature>
<feature type="transmembrane region" description="Helical" evidence="6">
    <location>
        <begin position="402"/>
        <end position="421"/>
    </location>
</feature>
<dbReference type="Pfam" id="PF13520">
    <property type="entry name" value="AA_permease_2"/>
    <property type="match status" value="1"/>
</dbReference>
<feature type="transmembrane region" description="Helical" evidence="6">
    <location>
        <begin position="433"/>
        <end position="454"/>
    </location>
</feature>
<evidence type="ECO:0000256" key="3">
    <source>
        <dbReference type="ARBA" id="ARBA00022692"/>
    </source>
</evidence>
<dbReference type="PIRSF" id="PIRSF006060">
    <property type="entry name" value="AA_transporter"/>
    <property type="match status" value="1"/>
</dbReference>
<feature type="transmembrane region" description="Helical" evidence="6">
    <location>
        <begin position="363"/>
        <end position="390"/>
    </location>
</feature>
<feature type="transmembrane region" description="Helical" evidence="6">
    <location>
        <begin position="200"/>
        <end position="219"/>
    </location>
</feature>
<dbReference type="InterPro" id="IPR002293">
    <property type="entry name" value="AA/rel_permease1"/>
</dbReference>
<feature type="transmembrane region" description="Helical" evidence="6">
    <location>
        <begin position="158"/>
        <end position="180"/>
    </location>
</feature>
<dbReference type="RefSeq" id="WP_245997992.1">
    <property type="nucleotide sequence ID" value="NZ_QQBC01000007.1"/>
</dbReference>
<evidence type="ECO:0000256" key="4">
    <source>
        <dbReference type="ARBA" id="ARBA00022989"/>
    </source>
</evidence>
<dbReference type="GO" id="GO:0005886">
    <property type="term" value="C:plasma membrane"/>
    <property type="evidence" value="ECO:0007669"/>
    <property type="project" value="UniProtKB-SubCell"/>
</dbReference>
<organism evidence="7 8">
    <name type="scientific">Nocardia pseudobrasiliensis</name>
    <dbReference type="NCBI Taxonomy" id="45979"/>
    <lineage>
        <taxon>Bacteria</taxon>
        <taxon>Bacillati</taxon>
        <taxon>Actinomycetota</taxon>
        <taxon>Actinomycetes</taxon>
        <taxon>Mycobacteriales</taxon>
        <taxon>Nocardiaceae</taxon>
        <taxon>Nocardia</taxon>
    </lineage>
</organism>
<dbReference type="STRING" id="1210086.GCA_001613105_02502"/>
<sequence length="505" mass="51783">MSETTGLRGSMGIVGIVFLVIAAAAPLTSVGGALPVMIALGDGAGSPTAYLVVAVVLLIFSVGYTAMSRHMVDAGAFYAYIRRGLGAAWGLGAAGLALLTYTAIQAAIYGLAAATVRDVVLRYGGPQVSWPGCAAILIVLVGVLGYRNIELGAKVLGVLLVLEIGIILVLAAAVLMRGGAHGVDTVSFTPSAFLSGSPGVALMFAIASFIGFEATAIYGEEARNPRRAVPVATYAAVLVIGLVYALAAWAIVLAFGDDEVTAAADGDPSGLTFTAAARFLGGPAADVLQLMLVTSLFAALLAFHNAIARYLYALARDGFGHIALGRIHIRHGSPHRASLAQTVSAVLVVGAFAVAGADPVRQLFTWLAGLATVAILILMALTSVAVVVFFRRTGLDRRWWHSRVAPVLGTACLLLVTAMVLRNFAILVGGSRTVADILLAVVGVVFLAGAVVGWRSGRNLGGPGGHRAVDRTLEVSQVRAVAGLDGQAEQDRGVEVGQLGGIDVG</sequence>
<feature type="transmembrane region" description="Helical" evidence="6">
    <location>
        <begin position="287"/>
        <end position="307"/>
    </location>
</feature>
<accession>A0A370I1S5</accession>